<proteinExistence type="predicted"/>
<dbReference type="Proteomes" id="UP000188637">
    <property type="component" value="Unassembled WGS sequence"/>
</dbReference>
<evidence type="ECO:0000313" key="1">
    <source>
        <dbReference type="EMBL" id="ONI40592.1"/>
    </source>
</evidence>
<gene>
    <name evidence="1" type="ORF">AN640_08660</name>
</gene>
<sequence length="90" mass="10453">MSKIFGNDSEYDAFSVPEEEYMFNIPEDNDSNYNIDINLQTWTMALIIGYLILKNVDHILDLSQWPKTDLLLVVAVGIWGYRYYVLNIGV</sequence>
<keyword evidence="2" id="KW-1185">Reference proteome</keyword>
<comment type="caution">
    <text evidence="1">The sequence shown here is derived from an EMBL/GenBank/DDBJ whole genome shotgun (WGS) entry which is preliminary data.</text>
</comment>
<accession>A0ACC8XCZ4</accession>
<evidence type="ECO:0000313" key="2">
    <source>
        <dbReference type="Proteomes" id="UP000188637"/>
    </source>
</evidence>
<organism evidence="1 2">
    <name type="scientific">Candidatus Epulonipiscium fishelsonii</name>
    <dbReference type="NCBI Taxonomy" id="77094"/>
    <lineage>
        <taxon>Bacteria</taxon>
        <taxon>Bacillati</taxon>
        <taxon>Bacillota</taxon>
        <taxon>Clostridia</taxon>
        <taxon>Lachnospirales</taxon>
        <taxon>Lachnospiraceae</taxon>
        <taxon>Candidatus Epulonipiscium</taxon>
    </lineage>
</organism>
<dbReference type="EMBL" id="LJHD01000234">
    <property type="protein sequence ID" value="ONI40592.1"/>
    <property type="molecule type" value="Genomic_DNA"/>
</dbReference>
<reference evidence="1" key="1">
    <citation type="submission" date="2016-08" db="EMBL/GenBank/DDBJ databases">
        <authorList>
            <person name="Ngugi D.K."/>
            <person name="Miyake S."/>
            <person name="Stingl U."/>
        </authorList>
    </citation>
    <scope>NUCLEOTIDE SEQUENCE</scope>
    <source>
        <strain evidence="1">SCG-D08WGA-EpuloA1</strain>
    </source>
</reference>
<name>A0ACC8XCZ4_9FIRM</name>
<protein>
    <submittedName>
        <fullName evidence="1">Uncharacterized protein</fullName>
    </submittedName>
</protein>